<dbReference type="InterPro" id="IPR007891">
    <property type="entry name" value="CHASE3"/>
</dbReference>
<comment type="subcellular location">
    <subcellularLocation>
        <location evidence="2">Cell membrane</location>
    </subcellularLocation>
</comment>
<keyword evidence="6" id="KW-0808">Transferase</keyword>
<gene>
    <name evidence="17" type="ORF">SAMN04488038_11744</name>
</gene>
<keyword evidence="4" id="KW-1003">Cell membrane</keyword>
<keyword evidence="10" id="KW-0902">Two-component regulatory system</keyword>
<dbReference type="Gene3D" id="1.10.287.130">
    <property type="match status" value="1"/>
</dbReference>
<dbReference type="InterPro" id="IPR036097">
    <property type="entry name" value="HisK_dim/P_sf"/>
</dbReference>
<keyword evidence="9" id="KW-0067">ATP-binding</keyword>
<name>A0A1H9LU58_9GAMM</name>
<reference evidence="17 18" key="1">
    <citation type="submission" date="2016-10" db="EMBL/GenBank/DDBJ databases">
        <authorList>
            <person name="de Groot N.N."/>
        </authorList>
    </citation>
    <scope>NUCLEOTIDE SEQUENCE [LARGE SCALE GENOMIC DNA]</scope>
    <source>
        <strain evidence="17 18">DSM 25927</strain>
    </source>
</reference>
<evidence type="ECO:0000256" key="10">
    <source>
        <dbReference type="ARBA" id="ARBA00023012"/>
    </source>
</evidence>
<dbReference type="PROSITE" id="PS50885">
    <property type="entry name" value="HAMP"/>
    <property type="match status" value="1"/>
</dbReference>
<evidence type="ECO:0000256" key="13">
    <source>
        <dbReference type="SAM" id="Phobius"/>
    </source>
</evidence>
<dbReference type="PANTHER" id="PTHR43047:SF72">
    <property type="entry name" value="OSMOSENSING HISTIDINE PROTEIN KINASE SLN1"/>
    <property type="match status" value="1"/>
</dbReference>
<feature type="domain" description="Histidine kinase" evidence="14">
    <location>
        <begin position="277"/>
        <end position="492"/>
    </location>
</feature>
<keyword evidence="7" id="KW-0547">Nucleotide-binding</keyword>
<dbReference type="Proteomes" id="UP000199233">
    <property type="component" value="Unassembled WGS sequence"/>
</dbReference>
<feature type="transmembrane region" description="Helical" evidence="13">
    <location>
        <begin position="188"/>
        <end position="210"/>
    </location>
</feature>
<dbReference type="AlphaFoldDB" id="A0A1H9LU58"/>
<keyword evidence="13" id="KW-1133">Transmembrane helix</keyword>
<dbReference type="GO" id="GO:0009927">
    <property type="term" value="F:histidine phosphotransfer kinase activity"/>
    <property type="evidence" value="ECO:0007669"/>
    <property type="project" value="TreeGrafter"/>
</dbReference>
<feature type="modified residue" description="4-aspartylphosphate" evidence="12">
    <location>
        <position position="569"/>
    </location>
</feature>
<dbReference type="STRING" id="489703.SAMN04488038_11744"/>
<evidence type="ECO:0000256" key="4">
    <source>
        <dbReference type="ARBA" id="ARBA00022475"/>
    </source>
</evidence>
<dbReference type="InterPro" id="IPR011006">
    <property type="entry name" value="CheY-like_superfamily"/>
</dbReference>
<evidence type="ECO:0000256" key="3">
    <source>
        <dbReference type="ARBA" id="ARBA00012438"/>
    </source>
</evidence>
<dbReference type="Gene3D" id="6.10.340.10">
    <property type="match status" value="1"/>
</dbReference>
<evidence type="ECO:0000259" key="14">
    <source>
        <dbReference type="PROSITE" id="PS50109"/>
    </source>
</evidence>
<dbReference type="PANTHER" id="PTHR43047">
    <property type="entry name" value="TWO-COMPONENT HISTIDINE PROTEIN KINASE"/>
    <property type="match status" value="1"/>
</dbReference>
<dbReference type="InterPro" id="IPR003594">
    <property type="entry name" value="HATPase_dom"/>
</dbReference>
<dbReference type="SMART" id="SM00448">
    <property type="entry name" value="REC"/>
    <property type="match status" value="1"/>
</dbReference>
<dbReference type="CDD" id="cd00082">
    <property type="entry name" value="HisKA"/>
    <property type="match status" value="1"/>
</dbReference>
<dbReference type="CDD" id="cd00075">
    <property type="entry name" value="HATPase"/>
    <property type="match status" value="1"/>
</dbReference>
<dbReference type="GO" id="GO:0000155">
    <property type="term" value="F:phosphorelay sensor kinase activity"/>
    <property type="evidence" value="ECO:0007669"/>
    <property type="project" value="InterPro"/>
</dbReference>
<dbReference type="Pfam" id="PF02518">
    <property type="entry name" value="HATPase_c"/>
    <property type="match status" value="1"/>
</dbReference>
<evidence type="ECO:0000256" key="1">
    <source>
        <dbReference type="ARBA" id="ARBA00000085"/>
    </source>
</evidence>
<keyword evidence="18" id="KW-1185">Reference proteome</keyword>
<evidence type="ECO:0000256" key="12">
    <source>
        <dbReference type="PROSITE-ProRule" id="PRU00169"/>
    </source>
</evidence>
<protein>
    <recommendedName>
        <fullName evidence="3">histidine kinase</fullName>
        <ecNumber evidence="3">2.7.13.3</ecNumber>
    </recommendedName>
</protein>
<dbReference type="RefSeq" id="WP_093289305.1">
    <property type="nucleotide sequence ID" value="NZ_FOFS01000017.1"/>
</dbReference>
<dbReference type="SUPFAM" id="SSF52172">
    <property type="entry name" value="CheY-like"/>
    <property type="match status" value="1"/>
</dbReference>
<dbReference type="PROSITE" id="PS50110">
    <property type="entry name" value="RESPONSE_REGULATORY"/>
    <property type="match status" value="1"/>
</dbReference>
<dbReference type="InterPro" id="IPR005467">
    <property type="entry name" value="His_kinase_dom"/>
</dbReference>
<evidence type="ECO:0000256" key="7">
    <source>
        <dbReference type="ARBA" id="ARBA00022741"/>
    </source>
</evidence>
<dbReference type="FunFam" id="3.30.565.10:FF:000023">
    <property type="entry name" value="PAS domain-containing sensor histidine kinase"/>
    <property type="match status" value="1"/>
</dbReference>
<comment type="catalytic activity">
    <reaction evidence="1">
        <text>ATP + protein L-histidine = ADP + protein N-phospho-L-histidine.</text>
        <dbReference type="EC" id="2.7.13.3"/>
    </reaction>
</comment>
<dbReference type="InterPro" id="IPR001789">
    <property type="entry name" value="Sig_transdc_resp-reg_receiver"/>
</dbReference>
<dbReference type="Gene3D" id="3.30.565.10">
    <property type="entry name" value="Histidine kinase-like ATPase, C-terminal domain"/>
    <property type="match status" value="1"/>
</dbReference>
<dbReference type="GO" id="GO:0005886">
    <property type="term" value="C:plasma membrane"/>
    <property type="evidence" value="ECO:0007669"/>
    <property type="project" value="UniProtKB-SubCell"/>
</dbReference>
<evidence type="ECO:0000259" key="15">
    <source>
        <dbReference type="PROSITE" id="PS50110"/>
    </source>
</evidence>
<dbReference type="InterPro" id="IPR036890">
    <property type="entry name" value="HATPase_C_sf"/>
</dbReference>
<dbReference type="Pfam" id="PF05227">
    <property type="entry name" value="CHASE3"/>
    <property type="match status" value="1"/>
</dbReference>
<evidence type="ECO:0000313" key="18">
    <source>
        <dbReference type="Proteomes" id="UP000199233"/>
    </source>
</evidence>
<dbReference type="PROSITE" id="PS50109">
    <property type="entry name" value="HIS_KIN"/>
    <property type="match status" value="1"/>
</dbReference>
<evidence type="ECO:0000256" key="8">
    <source>
        <dbReference type="ARBA" id="ARBA00022777"/>
    </source>
</evidence>
<accession>A0A1H9LU58</accession>
<keyword evidence="13" id="KW-0812">Transmembrane</keyword>
<evidence type="ECO:0000256" key="9">
    <source>
        <dbReference type="ARBA" id="ARBA00022840"/>
    </source>
</evidence>
<organism evidence="17 18">
    <name type="scientific">Solimonas aquatica</name>
    <dbReference type="NCBI Taxonomy" id="489703"/>
    <lineage>
        <taxon>Bacteria</taxon>
        <taxon>Pseudomonadati</taxon>
        <taxon>Pseudomonadota</taxon>
        <taxon>Gammaproteobacteria</taxon>
        <taxon>Nevskiales</taxon>
        <taxon>Nevskiaceae</taxon>
        <taxon>Solimonas</taxon>
    </lineage>
</organism>
<dbReference type="SUPFAM" id="SSF55874">
    <property type="entry name" value="ATPase domain of HSP90 chaperone/DNA topoisomerase II/histidine kinase"/>
    <property type="match status" value="1"/>
</dbReference>
<dbReference type="GO" id="GO:0005524">
    <property type="term" value="F:ATP binding"/>
    <property type="evidence" value="ECO:0007669"/>
    <property type="project" value="UniProtKB-KW"/>
</dbReference>
<dbReference type="Pfam" id="PF00072">
    <property type="entry name" value="Response_reg"/>
    <property type="match status" value="1"/>
</dbReference>
<feature type="domain" description="Response regulatory" evidence="15">
    <location>
        <begin position="519"/>
        <end position="636"/>
    </location>
</feature>
<dbReference type="SUPFAM" id="SSF47384">
    <property type="entry name" value="Homodimeric domain of signal transducing histidine kinase"/>
    <property type="match status" value="1"/>
</dbReference>
<dbReference type="InterPro" id="IPR004358">
    <property type="entry name" value="Sig_transdc_His_kin-like_C"/>
</dbReference>
<dbReference type="InterPro" id="IPR003660">
    <property type="entry name" value="HAMP_dom"/>
</dbReference>
<evidence type="ECO:0000313" key="17">
    <source>
        <dbReference type="EMBL" id="SER14715.1"/>
    </source>
</evidence>
<dbReference type="OrthoDB" id="9770795at2"/>
<evidence type="ECO:0000259" key="16">
    <source>
        <dbReference type="PROSITE" id="PS50885"/>
    </source>
</evidence>
<dbReference type="CDD" id="cd19410">
    <property type="entry name" value="HK9-like_sensor"/>
    <property type="match status" value="1"/>
</dbReference>
<evidence type="ECO:0000256" key="11">
    <source>
        <dbReference type="ARBA" id="ARBA00023136"/>
    </source>
</evidence>
<evidence type="ECO:0000256" key="2">
    <source>
        <dbReference type="ARBA" id="ARBA00004236"/>
    </source>
</evidence>
<evidence type="ECO:0000256" key="5">
    <source>
        <dbReference type="ARBA" id="ARBA00022553"/>
    </source>
</evidence>
<dbReference type="PRINTS" id="PR00344">
    <property type="entry name" value="BCTRLSENSOR"/>
</dbReference>
<dbReference type="SMART" id="SM00387">
    <property type="entry name" value="HATPase_c"/>
    <property type="match status" value="1"/>
</dbReference>
<evidence type="ECO:0000256" key="6">
    <source>
        <dbReference type="ARBA" id="ARBA00022679"/>
    </source>
</evidence>
<dbReference type="EC" id="2.7.13.3" evidence="3"/>
<feature type="domain" description="HAMP" evidence="16">
    <location>
        <begin position="211"/>
        <end position="262"/>
    </location>
</feature>
<keyword evidence="11 13" id="KW-0472">Membrane</keyword>
<dbReference type="SMART" id="SM00388">
    <property type="entry name" value="HisKA"/>
    <property type="match status" value="1"/>
</dbReference>
<dbReference type="Pfam" id="PF00512">
    <property type="entry name" value="HisKA"/>
    <property type="match status" value="1"/>
</dbReference>
<dbReference type="EMBL" id="FOFS01000017">
    <property type="protein sequence ID" value="SER14715.1"/>
    <property type="molecule type" value="Genomic_DNA"/>
</dbReference>
<keyword evidence="8 17" id="KW-0418">Kinase</keyword>
<sequence>MSARWWRWQDWSLGAKSAAAVAVPLASLLAALSFNYRLQQDLNAADAEVRRALAIQADIQTLHTQLAEAATGVRGYLLTGRDDFLTPYLRARDALPGTLAELRRNISDPQVMAHLESASALLERKQQSLEELRLQGRQLAPAELQAHLIRSKQVLDALRGEVRAMQSRETDLVAEYSDKARRALHRNFWMDIVSSILVLASGVGAFLLLYSGVVRRVQRLALNAERLAQGAPLAALPAGRDELGQLADRLHNASLLLAKRAAEAQSANQAKTQFLSRISHELRTPLNAILGFAQLLESDLQGSAQAPQVEQILLAGRHLLALIDEVLDIARIESGSLKLKLEAQPLQPLIQEACDLVAPLATRHRIRLQHSGEHENLAALADRQRLLQVLINLLSNAIKYNRPQGEVRISLQESEGKVRIAVQDSGVGIPAAQIPRLFTPFDRLGAESGTVEGTGLGLAVSRQLMLHMGGDIEVSSKPGQGSVFVLRLDMAQAQVNETAAPALAPAAGLTLSQPRAMQYVLVIEDNASNLALLQAVIARRAGWHLVAARDGAEGLRQARALRPALILLDLHLPLMSGEAVLAELRGDPSFAQTPIVIISADALPATIERLRAAGASDYLTKPLAVSRVLTLLDRSGA</sequence>
<keyword evidence="5 12" id="KW-0597">Phosphoprotein</keyword>
<dbReference type="InterPro" id="IPR003661">
    <property type="entry name" value="HisK_dim/P_dom"/>
</dbReference>
<dbReference type="Gene3D" id="3.40.50.2300">
    <property type="match status" value="1"/>
</dbReference>
<proteinExistence type="predicted"/>